<proteinExistence type="predicted"/>
<accession>A0A1J5IK29</accession>
<dbReference type="PANTHER" id="PTHR21294:SF17">
    <property type="entry name" value="PROTEIN FIXA"/>
    <property type="match status" value="1"/>
</dbReference>
<dbReference type="InterPro" id="IPR033948">
    <property type="entry name" value="ETF_beta_N"/>
</dbReference>
<organism evidence="2 3">
    <name type="scientific">Candidatus Wirthbacteria bacterium CG2_30_54_11</name>
    <dbReference type="NCBI Taxonomy" id="1817892"/>
    <lineage>
        <taxon>Bacteria</taxon>
        <taxon>Candidatus Wirthbacteria</taxon>
    </lineage>
</organism>
<evidence type="ECO:0000313" key="3">
    <source>
        <dbReference type="Proteomes" id="UP000183245"/>
    </source>
</evidence>
<dbReference type="GO" id="GO:0009055">
    <property type="term" value="F:electron transfer activity"/>
    <property type="evidence" value="ECO:0007669"/>
    <property type="project" value="InterPro"/>
</dbReference>
<evidence type="ECO:0000313" key="2">
    <source>
        <dbReference type="EMBL" id="OIP97477.1"/>
    </source>
</evidence>
<dbReference type="PANTHER" id="PTHR21294">
    <property type="entry name" value="ELECTRON TRANSFER FLAVOPROTEIN BETA-SUBUNIT"/>
    <property type="match status" value="1"/>
</dbReference>
<protein>
    <recommendedName>
        <fullName evidence="1">Electron transfer flavoprotein alpha/beta-subunit N-terminal domain-containing protein</fullName>
    </recommendedName>
</protein>
<dbReference type="SUPFAM" id="SSF52402">
    <property type="entry name" value="Adenine nucleotide alpha hydrolases-like"/>
    <property type="match status" value="1"/>
</dbReference>
<dbReference type="CDD" id="cd01714">
    <property type="entry name" value="ETF_beta"/>
    <property type="match status" value="1"/>
</dbReference>
<dbReference type="SMART" id="SM00893">
    <property type="entry name" value="ETF"/>
    <property type="match status" value="1"/>
</dbReference>
<dbReference type="InterPro" id="IPR014730">
    <property type="entry name" value="ETF_a/b_N"/>
</dbReference>
<comment type="caution">
    <text evidence="2">The sequence shown here is derived from an EMBL/GenBank/DDBJ whole genome shotgun (WGS) entry which is preliminary data.</text>
</comment>
<dbReference type="AlphaFoldDB" id="A0A1J5IK29"/>
<dbReference type="EMBL" id="MNZT01000054">
    <property type="protein sequence ID" value="OIP97477.1"/>
    <property type="molecule type" value="Genomic_DNA"/>
</dbReference>
<gene>
    <name evidence="2" type="ORF">AUK40_03125</name>
</gene>
<dbReference type="InterPro" id="IPR014729">
    <property type="entry name" value="Rossmann-like_a/b/a_fold"/>
</dbReference>
<dbReference type="PIRSF" id="PIRSF000090">
    <property type="entry name" value="Beta-ETF"/>
    <property type="match status" value="1"/>
</dbReference>
<dbReference type="InterPro" id="IPR012255">
    <property type="entry name" value="ETF_b"/>
</dbReference>
<dbReference type="Gene3D" id="3.40.50.620">
    <property type="entry name" value="HUPs"/>
    <property type="match status" value="1"/>
</dbReference>
<sequence>MHIIVCIKAIPRQDSLQFDPVTHNIIRTSAELVLNQPDRHALEAAVRLREASSYVKCTSEDASLTADNHISVITMGPSQASAVLRQALALGCEEAYLLSDRAFAGADTLATARVLAAAIQKLGAYDLVICGSHSLDADTGQVPVQVAEILGVPQVTSVGGEGNHGPPSEASLARSGGIALTGVDHLRITRALDCGHQEVTASLPAVLAVTEQANQPRYPHALAIMRSARKTVTTWSCADLGLSLAEVGAAGSPTQVSRLFSSDAKRSTTVYSGTIAEQTASLLRDLKMRGAL</sequence>
<dbReference type="Pfam" id="PF01012">
    <property type="entry name" value="ETF"/>
    <property type="match status" value="1"/>
</dbReference>
<dbReference type="STRING" id="1817892.AUK40_03125"/>
<dbReference type="Proteomes" id="UP000183245">
    <property type="component" value="Unassembled WGS sequence"/>
</dbReference>
<reference evidence="2" key="1">
    <citation type="journal article" date="2016" name="Environ. Microbiol.">
        <title>Genomic resolution of a cold subsurface aquifer community provides metabolic insights for novel microbes adapted to high CO concentrations.</title>
        <authorList>
            <person name="Probst A.J."/>
            <person name="Castelle C.J."/>
            <person name="Singh A."/>
            <person name="Brown C.T."/>
            <person name="Anantharaman K."/>
            <person name="Sharon I."/>
            <person name="Hug L.A."/>
            <person name="Burstein D."/>
            <person name="Emerson J.B."/>
            <person name="Thomas B.C."/>
            <person name="Banfield J.F."/>
        </authorList>
    </citation>
    <scope>NUCLEOTIDE SEQUENCE [LARGE SCALE GENOMIC DNA]</scope>
    <source>
        <strain evidence="2">CG2_30_54_11</strain>
    </source>
</reference>
<name>A0A1J5IK29_9BACT</name>
<feature type="domain" description="Electron transfer flavoprotein alpha/beta-subunit N-terminal" evidence="1">
    <location>
        <begin position="22"/>
        <end position="244"/>
    </location>
</feature>
<evidence type="ECO:0000259" key="1">
    <source>
        <dbReference type="SMART" id="SM00893"/>
    </source>
</evidence>